<dbReference type="GO" id="GO:0008270">
    <property type="term" value="F:zinc ion binding"/>
    <property type="evidence" value="ECO:0007669"/>
    <property type="project" value="UniProtKB-KW"/>
</dbReference>
<feature type="domain" description="JmjC" evidence="11">
    <location>
        <begin position="647"/>
        <end position="887"/>
    </location>
</feature>
<feature type="compositionally biased region" description="Basic and acidic residues" evidence="10">
    <location>
        <begin position="953"/>
        <end position="963"/>
    </location>
</feature>
<evidence type="ECO:0000256" key="4">
    <source>
        <dbReference type="ARBA" id="ARBA00022771"/>
    </source>
</evidence>
<feature type="region of interest" description="Disordered" evidence="10">
    <location>
        <begin position="923"/>
        <end position="1058"/>
    </location>
</feature>
<evidence type="ECO:0000313" key="13">
    <source>
        <dbReference type="Proteomes" id="UP001177140"/>
    </source>
</evidence>
<evidence type="ECO:0000256" key="8">
    <source>
        <dbReference type="ARBA" id="ARBA00023242"/>
    </source>
</evidence>
<evidence type="ECO:0000256" key="7">
    <source>
        <dbReference type="ARBA" id="ARBA00023004"/>
    </source>
</evidence>
<keyword evidence="4" id="KW-0863">Zinc-finger</keyword>
<keyword evidence="8" id="KW-0539">Nucleus</keyword>
<feature type="compositionally biased region" description="Basic and acidic residues" evidence="10">
    <location>
        <begin position="1022"/>
        <end position="1033"/>
    </location>
</feature>
<evidence type="ECO:0000256" key="2">
    <source>
        <dbReference type="ARBA" id="ARBA00006801"/>
    </source>
</evidence>
<dbReference type="SMART" id="SM00558">
    <property type="entry name" value="JmjC"/>
    <property type="match status" value="1"/>
</dbReference>
<dbReference type="SUPFAM" id="SSF51197">
    <property type="entry name" value="Clavaminate synthase-like"/>
    <property type="match status" value="1"/>
</dbReference>
<dbReference type="AlphaFoldDB" id="A0AA41V6U0"/>
<comment type="caution">
    <text evidence="12">The sequence shown here is derived from an EMBL/GenBank/DDBJ whole genome shotgun (WGS) entry which is preliminary data.</text>
</comment>
<evidence type="ECO:0000256" key="6">
    <source>
        <dbReference type="ARBA" id="ARBA00023002"/>
    </source>
</evidence>
<dbReference type="EMBL" id="JAJJMA010128434">
    <property type="protein sequence ID" value="MCL7032916.1"/>
    <property type="molecule type" value="Genomic_DNA"/>
</dbReference>
<dbReference type="Gene3D" id="2.60.120.650">
    <property type="entry name" value="Cupin"/>
    <property type="match status" value="1"/>
</dbReference>
<dbReference type="FunFam" id="2.60.120.650:FF:000026">
    <property type="entry name" value="Transcription factor jumonji domain-containing protein"/>
    <property type="match status" value="1"/>
</dbReference>
<evidence type="ECO:0000313" key="12">
    <source>
        <dbReference type="EMBL" id="MCL7032916.1"/>
    </source>
</evidence>
<dbReference type="GO" id="GO:0016491">
    <property type="term" value="F:oxidoreductase activity"/>
    <property type="evidence" value="ECO:0007669"/>
    <property type="project" value="UniProtKB-KW"/>
</dbReference>
<dbReference type="GO" id="GO:0032454">
    <property type="term" value="F:histone H3K9 demethylase activity"/>
    <property type="evidence" value="ECO:0007669"/>
    <property type="project" value="InterPro"/>
</dbReference>
<name>A0AA41V6U0_PAPNU</name>
<dbReference type="GO" id="GO:0000785">
    <property type="term" value="C:chromatin"/>
    <property type="evidence" value="ECO:0007669"/>
    <property type="project" value="TreeGrafter"/>
</dbReference>
<dbReference type="GO" id="GO:0006357">
    <property type="term" value="P:regulation of transcription by RNA polymerase II"/>
    <property type="evidence" value="ECO:0007669"/>
    <property type="project" value="TreeGrafter"/>
</dbReference>
<accession>A0AA41V6U0</accession>
<sequence length="1058" mass="119570">MKEVKSDEDKSELLEEVTLKEVNNKNSDEGDLGGEIKKEEEGEESDRLGTSSEEKEGHKRKREVQEDDGSVKQYKRRGKNKKDNLSEDAIMAEVGQPSEVIDGKENGLRRSGRSSKPVGIYAEEKEPPREKRVRVPKVTKEKKDPKEPREKKALKVRSTTTGIVWIKEGDKKICAKIIDGEVKVSNMCHQCQRNDRPGEVVRCKVCPNKRFCQPCITKWYPGASLESFAEACAVCSGICNCKNCLRLYLDSVEASQRKIGPEEKVEYSKYLLKYLLPVLKQINQEQVTEEEVEATIQGSSPSELNIKDAKCDADERMYCNNCRTSIVDYHRSCPSCNYDLCLTCCREIRDGSFQGGGEEVNVKFINRGNSYMHAEPEESLKGTARSRAKQPAEKCVESIDKNSEHSDPIPEPTDILEDHVMLTSEWRMGDKGSIPCASCSSDHLELRRILPKNWVSDLEKKAHEIAVESNVFDAPAIPTQQCSCSNPVGDLNINDDYSRKAASRDVDDNFLYCPTARDIQHGDLEHFQKHWCKGEPVIVRNVKELTSGLSWAPLVMCKALREKTNSRVMKGEGHLDVTAVNCMDWCEAEVKIVDFFRGYSEGIEFPNMWPEMYKLKDWPPSDMFEERLPRHCVEFVSSLPYQQYTNLKSGFLNLATKLPPKSLKPDLGPKTYIAYGFAEELGRGDSVTKLHCDMSDAVNVLTHIHEVPLKDTQLDKINKVKKRHMAQDKEEEEEYVKVGHANLSNGNCSIDNTELGKAGDHFESDHYSRSTGGALWDIFRREDVPKLQEYLRKHSWEFRHLYCSRVEQVSHPIHDQTFYLTFEHKRKLKEEYGIEPWTFVQELGEAVFIPAGCPHQVRNLKSCIKVAVDFVSPENVPECMRLAEEFRLLPQNHGAKEDKLEVKKMTLYAVKNAVDTVINPYKSEESTSKSVKSTGKKRQLKRGGKGGKKGGGRGKENPTKREEEGEEGANNESLEEEEGEGVANNESLEEEAGEEVANNESIEEEECAKNELKRGGKGGKGRGREKENPAKGEEEGEEGANSESLEEEEGEEGAKNEP</sequence>
<evidence type="ECO:0000259" key="11">
    <source>
        <dbReference type="PROSITE" id="PS51184"/>
    </source>
</evidence>
<evidence type="ECO:0000256" key="1">
    <source>
        <dbReference type="ARBA" id="ARBA00004123"/>
    </source>
</evidence>
<evidence type="ECO:0000256" key="10">
    <source>
        <dbReference type="SAM" id="MobiDB-lite"/>
    </source>
</evidence>
<evidence type="ECO:0000256" key="3">
    <source>
        <dbReference type="ARBA" id="ARBA00022723"/>
    </source>
</evidence>
<dbReference type="GO" id="GO:0003712">
    <property type="term" value="F:transcription coregulator activity"/>
    <property type="evidence" value="ECO:0007669"/>
    <property type="project" value="TreeGrafter"/>
</dbReference>
<feature type="compositionally biased region" description="Basic residues" evidence="10">
    <location>
        <begin position="934"/>
        <end position="952"/>
    </location>
</feature>
<keyword evidence="13" id="KW-1185">Reference proteome</keyword>
<reference evidence="12" key="1">
    <citation type="submission" date="2022-03" db="EMBL/GenBank/DDBJ databases">
        <title>A functionally conserved STORR gene fusion in Papaver species that diverged 16.8 million years ago.</title>
        <authorList>
            <person name="Catania T."/>
        </authorList>
    </citation>
    <scope>NUCLEOTIDE SEQUENCE</scope>
    <source>
        <strain evidence="12">S-191538</strain>
    </source>
</reference>
<comment type="subcellular location">
    <subcellularLocation>
        <location evidence="1">Nucleus</location>
    </subcellularLocation>
</comment>
<dbReference type="InterPro" id="IPR045109">
    <property type="entry name" value="LSDs-like"/>
</dbReference>
<evidence type="ECO:0000256" key="5">
    <source>
        <dbReference type="ARBA" id="ARBA00022833"/>
    </source>
</evidence>
<protein>
    <recommendedName>
        <fullName evidence="11">JmjC domain-containing protein</fullName>
    </recommendedName>
</protein>
<organism evidence="12 13">
    <name type="scientific">Papaver nudicaule</name>
    <name type="common">Iceland poppy</name>
    <dbReference type="NCBI Taxonomy" id="74823"/>
    <lineage>
        <taxon>Eukaryota</taxon>
        <taxon>Viridiplantae</taxon>
        <taxon>Streptophyta</taxon>
        <taxon>Embryophyta</taxon>
        <taxon>Tracheophyta</taxon>
        <taxon>Spermatophyta</taxon>
        <taxon>Magnoliopsida</taxon>
        <taxon>Ranunculales</taxon>
        <taxon>Papaveraceae</taxon>
        <taxon>Papaveroideae</taxon>
        <taxon>Papaver</taxon>
    </lineage>
</organism>
<dbReference type="PANTHER" id="PTHR12549">
    <property type="entry name" value="JMJC DOMAIN-CONTAINING HISTONE DEMETHYLATION PROTEIN"/>
    <property type="match status" value="1"/>
</dbReference>
<feature type="compositionally biased region" description="Basic and acidic residues" evidence="10">
    <location>
        <begin position="138"/>
        <end position="153"/>
    </location>
</feature>
<feature type="region of interest" description="Disordered" evidence="10">
    <location>
        <begin position="1"/>
        <end position="154"/>
    </location>
</feature>
<comment type="similarity">
    <text evidence="2">Belongs to the JARID1 histone demethylase family.</text>
</comment>
<feature type="compositionally biased region" description="Acidic residues" evidence="10">
    <location>
        <begin position="1034"/>
        <end position="1051"/>
    </location>
</feature>
<keyword evidence="3" id="KW-0479">Metal-binding</keyword>
<dbReference type="Pfam" id="PF02373">
    <property type="entry name" value="JmjC"/>
    <property type="match status" value="1"/>
</dbReference>
<gene>
    <name evidence="12" type="ORF">MKW94_015994</name>
</gene>
<dbReference type="PROSITE" id="PS51184">
    <property type="entry name" value="JMJC"/>
    <property type="match status" value="1"/>
</dbReference>
<dbReference type="Proteomes" id="UP001177140">
    <property type="component" value="Unassembled WGS sequence"/>
</dbReference>
<keyword evidence="5" id="KW-0862">Zinc</keyword>
<keyword evidence="7" id="KW-0408">Iron</keyword>
<keyword evidence="6" id="KW-0560">Oxidoreductase</keyword>
<dbReference type="GO" id="GO:0000118">
    <property type="term" value="C:histone deacetylase complex"/>
    <property type="evidence" value="ECO:0007669"/>
    <property type="project" value="TreeGrafter"/>
</dbReference>
<feature type="compositionally biased region" description="Basic and acidic residues" evidence="10">
    <location>
        <begin position="1"/>
        <end position="40"/>
    </location>
</feature>
<dbReference type="InterPro" id="IPR003347">
    <property type="entry name" value="JmjC_dom"/>
</dbReference>
<feature type="compositionally biased region" description="Acidic residues" evidence="10">
    <location>
        <begin position="964"/>
        <end position="980"/>
    </location>
</feature>
<comment type="function">
    <text evidence="9">May function as histone H3 lysine demethylase and be involved in regulation of gene expression.</text>
</comment>
<proteinExistence type="inferred from homology"/>
<dbReference type="PANTHER" id="PTHR12549:SF11">
    <property type="entry name" value="LYSINE-SPECIFIC DEMETHYLASE JMJ25"/>
    <property type="match status" value="1"/>
</dbReference>
<evidence type="ECO:0000256" key="9">
    <source>
        <dbReference type="ARBA" id="ARBA00060112"/>
    </source>
</evidence>
<dbReference type="GO" id="GO:0031490">
    <property type="term" value="F:chromatin DNA binding"/>
    <property type="evidence" value="ECO:0007669"/>
    <property type="project" value="TreeGrafter"/>
</dbReference>